<name>A0A380K1S6_9STRE</name>
<dbReference type="EMBL" id="UHFM01000006">
    <property type="protein sequence ID" value="SUN58953.1"/>
    <property type="molecule type" value="Genomic_DNA"/>
</dbReference>
<dbReference type="Proteomes" id="UP000254510">
    <property type="component" value="Unassembled WGS sequence"/>
</dbReference>
<reference evidence="1 2" key="1">
    <citation type="submission" date="2018-06" db="EMBL/GenBank/DDBJ databases">
        <authorList>
            <consortium name="Pathogen Informatics"/>
            <person name="Doyle S."/>
        </authorList>
    </citation>
    <scope>NUCLEOTIDE SEQUENCE [LARGE SCALE GENOMIC DNA]</scope>
    <source>
        <strain evidence="1 2">NCTC13767</strain>
    </source>
</reference>
<protein>
    <submittedName>
        <fullName evidence="1">Bacteriophage resistance protein</fullName>
    </submittedName>
</protein>
<dbReference type="AlphaFoldDB" id="A0A380K1S6"/>
<evidence type="ECO:0000313" key="1">
    <source>
        <dbReference type="EMBL" id="SUN58953.1"/>
    </source>
</evidence>
<evidence type="ECO:0000313" key="2">
    <source>
        <dbReference type="Proteomes" id="UP000254510"/>
    </source>
</evidence>
<organism evidence="1 2">
    <name type="scientific">Streptococcus gallolyticus</name>
    <dbReference type="NCBI Taxonomy" id="315405"/>
    <lineage>
        <taxon>Bacteria</taxon>
        <taxon>Bacillati</taxon>
        <taxon>Bacillota</taxon>
        <taxon>Bacilli</taxon>
        <taxon>Lactobacillales</taxon>
        <taxon>Streptococcaceae</taxon>
        <taxon>Streptococcus</taxon>
    </lineage>
</organism>
<accession>A0A380K1S6</accession>
<sequence length="520" mass="59945">MGNEYYDIKQIIYKIFRSNRWGTTKYGTSSYKAEYRKSISYLQPLDPDYRVPIKPAEFTDAIADSDISYITTNGLKTYEFAFGYLQENKKTKIKEFVSIKVSHPPLLKFIADYVIGCFAIVDGKIFDVSQETISELDDYTLQLRYDLKGIEHARELLLGIHDEFKIKPVRVMERHLIACNDFLIDVKNSCIIDQMADNKVCYFKWLNVSKTDVEPSKEIADRFLKMVTNDENSYFNATLQTWYMMQVASGVRAKTNFFVSKSKVRTGKGLRHIALQALFECVPVELDVLTGGSFEAMQGWSLFSGGEMALATEQGDIQGLKLERVLKIIATEKSHVTRGIGQNISKVNLTAVLCIDTNRTVALSDEMNGRKVLIQFRDRPEGETDVQREAIFRPFWEAFTDDDKEPLISGCIGFLLNAMELFQKENYQYVWREVELINEFELDPLQMQLLDLLQESPYVVRNIDMEFEIDKLYKGNKNALGTALNNIGVELFRKRIDGVRQQAYRINNQKRFDSIIAQFE</sequence>
<gene>
    <name evidence="1" type="ORF">NCTC13767_00912</name>
</gene>
<proteinExistence type="predicted"/>